<dbReference type="InterPro" id="IPR026569">
    <property type="entry name" value="Ribosomal_bL28"/>
</dbReference>
<dbReference type="GO" id="GO:0005762">
    <property type="term" value="C:mitochondrial large ribosomal subunit"/>
    <property type="evidence" value="ECO:0007669"/>
    <property type="project" value="TreeGrafter"/>
</dbReference>
<gene>
    <name evidence="4" type="ORF">SmJEL517_g04246</name>
</gene>
<evidence type="ECO:0000313" key="4">
    <source>
        <dbReference type="EMBL" id="TPX32711.1"/>
    </source>
</evidence>
<accession>A0A507C002</accession>
<keyword evidence="3" id="KW-0687">Ribonucleoprotein</keyword>
<reference evidence="4 5" key="1">
    <citation type="journal article" date="2019" name="Sci. Rep.">
        <title>Comparative genomics of chytrid fungi reveal insights into the obligate biotrophic and pathogenic lifestyle of Synchytrium endobioticum.</title>
        <authorList>
            <person name="van de Vossenberg B.T.L.H."/>
            <person name="Warris S."/>
            <person name="Nguyen H.D.T."/>
            <person name="van Gent-Pelzer M.P.E."/>
            <person name="Joly D.L."/>
            <person name="van de Geest H.C."/>
            <person name="Bonants P.J.M."/>
            <person name="Smith D.S."/>
            <person name="Levesque C.A."/>
            <person name="van der Lee T.A.J."/>
        </authorList>
    </citation>
    <scope>NUCLEOTIDE SEQUENCE [LARGE SCALE GENOMIC DNA]</scope>
    <source>
        <strain evidence="4 5">JEL517</strain>
    </source>
</reference>
<dbReference type="Proteomes" id="UP000319731">
    <property type="component" value="Unassembled WGS sequence"/>
</dbReference>
<protein>
    <submittedName>
        <fullName evidence="4">Uncharacterized protein</fullName>
    </submittedName>
</protein>
<dbReference type="InterPro" id="IPR034704">
    <property type="entry name" value="Ribosomal_bL28/bL31-like_sf"/>
</dbReference>
<evidence type="ECO:0000256" key="1">
    <source>
        <dbReference type="ARBA" id="ARBA00008760"/>
    </source>
</evidence>
<dbReference type="Pfam" id="PF00830">
    <property type="entry name" value="Ribosomal_L28"/>
    <property type="match status" value="1"/>
</dbReference>
<sequence length="211" mass="24434">MPRAPSQLNWSFAFTKSKWEPSYWRRLPLPIRPYAKAIPLFAHGKKVTFGDLITEKGNITKTIKFPNIATRYLYSRVLDLNIFMRISTEALRMVDKRGGFDEYVISTKDELIGDEVGLMYKRLITKHYKESLGKMRQQEDSILLQSKNEGLKEQLDNARLVLDTRSALNPKIAKIIRRTQSSSTLPLWPQIPAYALQAAKSVLERNRSKKY</sequence>
<dbReference type="PANTHER" id="PTHR13528">
    <property type="entry name" value="39S RIBOSOMAL PROTEIN L28, MITOCHONDRIAL"/>
    <property type="match status" value="1"/>
</dbReference>
<name>A0A507C002_9FUNG</name>
<keyword evidence="2" id="KW-0689">Ribosomal protein</keyword>
<comment type="similarity">
    <text evidence="1">Belongs to the bacterial ribosomal protein bL28 family.</text>
</comment>
<dbReference type="InterPro" id="IPR037147">
    <property type="entry name" value="Ribosomal_bL28_sf"/>
</dbReference>
<dbReference type="PANTHER" id="PTHR13528:SF2">
    <property type="entry name" value="LARGE RIBOSOMAL SUBUNIT PROTEIN BL28M"/>
    <property type="match status" value="1"/>
</dbReference>
<evidence type="ECO:0000256" key="2">
    <source>
        <dbReference type="ARBA" id="ARBA00022980"/>
    </source>
</evidence>
<proteinExistence type="inferred from homology"/>
<dbReference type="GO" id="GO:0003735">
    <property type="term" value="F:structural constituent of ribosome"/>
    <property type="evidence" value="ECO:0007669"/>
    <property type="project" value="InterPro"/>
</dbReference>
<dbReference type="Gene3D" id="2.30.170.40">
    <property type="entry name" value="Ribosomal protein L28/L24"/>
    <property type="match status" value="1"/>
</dbReference>
<evidence type="ECO:0000313" key="5">
    <source>
        <dbReference type="Proteomes" id="UP000319731"/>
    </source>
</evidence>
<evidence type="ECO:0000256" key="3">
    <source>
        <dbReference type="ARBA" id="ARBA00023274"/>
    </source>
</evidence>
<dbReference type="SUPFAM" id="SSF143800">
    <property type="entry name" value="L28p-like"/>
    <property type="match status" value="1"/>
</dbReference>
<dbReference type="EMBL" id="QEAO01000027">
    <property type="protein sequence ID" value="TPX32711.1"/>
    <property type="molecule type" value="Genomic_DNA"/>
</dbReference>
<dbReference type="GeneID" id="42005471"/>
<dbReference type="AlphaFoldDB" id="A0A507C002"/>
<dbReference type="OrthoDB" id="361870at2759"/>
<keyword evidence="5" id="KW-1185">Reference proteome</keyword>
<dbReference type="STRING" id="1806994.A0A507C002"/>
<organism evidence="4 5">
    <name type="scientific">Synchytrium microbalum</name>
    <dbReference type="NCBI Taxonomy" id="1806994"/>
    <lineage>
        <taxon>Eukaryota</taxon>
        <taxon>Fungi</taxon>
        <taxon>Fungi incertae sedis</taxon>
        <taxon>Chytridiomycota</taxon>
        <taxon>Chytridiomycota incertae sedis</taxon>
        <taxon>Chytridiomycetes</taxon>
        <taxon>Synchytriales</taxon>
        <taxon>Synchytriaceae</taxon>
        <taxon>Synchytrium</taxon>
    </lineage>
</organism>
<dbReference type="RefSeq" id="XP_031023868.1">
    <property type="nucleotide sequence ID" value="XM_031170174.1"/>
</dbReference>
<comment type="caution">
    <text evidence="4">The sequence shown here is derived from an EMBL/GenBank/DDBJ whole genome shotgun (WGS) entry which is preliminary data.</text>
</comment>